<name>A0AC34Q0K4_9BILA</name>
<dbReference type="Proteomes" id="UP000887576">
    <property type="component" value="Unplaced"/>
</dbReference>
<evidence type="ECO:0000313" key="2">
    <source>
        <dbReference type="WBParaSite" id="JU765_v2.g11651.t1"/>
    </source>
</evidence>
<dbReference type="WBParaSite" id="JU765_v2.g11651.t1">
    <property type="protein sequence ID" value="JU765_v2.g11651.t1"/>
    <property type="gene ID" value="JU765_v2.g11651"/>
</dbReference>
<sequence>MASNDVQKTPDDELKEYNISNDVLTLDGFEFFDPDQKRQLFFCRTCLSNHHFAEAKTKEIFIIDSEHCQECRDFRSQKAADRKEIQVSECEFVGTSFFNEGLEFMDSKKTGKTYFCLQCTPKQLTLATKKTVIRDEHQHCKKCLETPRNVEKLPELDGNQSFPDVNASAKVPSVVLADVNIYKRKHSRIMPLPANAVQISRQLWTKKVSSRPSIVHVKNPKNIQFAWEFVAYSEST</sequence>
<reference evidence="2" key="1">
    <citation type="submission" date="2022-11" db="UniProtKB">
        <authorList>
            <consortium name="WormBaseParasite"/>
        </authorList>
    </citation>
    <scope>IDENTIFICATION</scope>
</reference>
<accession>A0AC34Q0K4</accession>
<protein>
    <submittedName>
        <fullName evidence="2">Uncharacterized protein</fullName>
    </submittedName>
</protein>
<proteinExistence type="predicted"/>
<organism evidence="1 2">
    <name type="scientific">Panagrolaimus sp. JU765</name>
    <dbReference type="NCBI Taxonomy" id="591449"/>
    <lineage>
        <taxon>Eukaryota</taxon>
        <taxon>Metazoa</taxon>
        <taxon>Ecdysozoa</taxon>
        <taxon>Nematoda</taxon>
        <taxon>Chromadorea</taxon>
        <taxon>Rhabditida</taxon>
        <taxon>Tylenchina</taxon>
        <taxon>Panagrolaimomorpha</taxon>
        <taxon>Panagrolaimoidea</taxon>
        <taxon>Panagrolaimidae</taxon>
        <taxon>Panagrolaimus</taxon>
    </lineage>
</organism>
<evidence type="ECO:0000313" key="1">
    <source>
        <dbReference type="Proteomes" id="UP000887576"/>
    </source>
</evidence>